<protein>
    <submittedName>
        <fullName evidence="2">Uncharacterized protein</fullName>
    </submittedName>
</protein>
<evidence type="ECO:0000313" key="2">
    <source>
        <dbReference type="EMBL" id="MPA72743.1"/>
    </source>
</evidence>
<name>A0A5B7C073_DAVIN</name>
<reference evidence="2" key="1">
    <citation type="submission" date="2019-08" db="EMBL/GenBank/DDBJ databases">
        <title>Reference gene set and small RNA set construction with multiple tissues from Davidia involucrata Baill.</title>
        <authorList>
            <person name="Yang H."/>
            <person name="Zhou C."/>
            <person name="Li G."/>
            <person name="Wang J."/>
            <person name="Gao P."/>
            <person name="Wang M."/>
            <person name="Wang R."/>
            <person name="Zhao Y."/>
        </authorList>
    </citation>
    <scope>NUCLEOTIDE SEQUENCE</scope>
    <source>
        <tissue evidence="2">Mixed with DoveR01_LX</tissue>
    </source>
</reference>
<feature type="region of interest" description="Disordered" evidence="1">
    <location>
        <begin position="85"/>
        <end position="106"/>
    </location>
</feature>
<proteinExistence type="predicted"/>
<accession>A0A5B7C073</accession>
<organism evidence="2">
    <name type="scientific">Davidia involucrata</name>
    <name type="common">Dove tree</name>
    <dbReference type="NCBI Taxonomy" id="16924"/>
    <lineage>
        <taxon>Eukaryota</taxon>
        <taxon>Viridiplantae</taxon>
        <taxon>Streptophyta</taxon>
        <taxon>Embryophyta</taxon>
        <taxon>Tracheophyta</taxon>
        <taxon>Spermatophyta</taxon>
        <taxon>Magnoliopsida</taxon>
        <taxon>eudicotyledons</taxon>
        <taxon>Gunneridae</taxon>
        <taxon>Pentapetalae</taxon>
        <taxon>asterids</taxon>
        <taxon>Cornales</taxon>
        <taxon>Nyssaceae</taxon>
        <taxon>Davidia</taxon>
    </lineage>
</organism>
<evidence type="ECO:0000256" key="1">
    <source>
        <dbReference type="SAM" id="MobiDB-lite"/>
    </source>
</evidence>
<sequence length="106" mass="12235">MEILCSLPRKFDGYRRTISSSHRRPAIAEQVRRHKALRHHRRPVNLNLHRLNLPTIDPILPPSPSTTPLYIVVGSIVATDLLVSHRKQHHHRKSITDQQPPLPSRC</sequence>
<dbReference type="AlphaFoldDB" id="A0A5B7C073"/>
<dbReference type="EMBL" id="GHES01042184">
    <property type="protein sequence ID" value="MPA72743.1"/>
    <property type="molecule type" value="Transcribed_RNA"/>
</dbReference>
<gene>
    <name evidence="2" type="ORF">Din_042184</name>
</gene>